<evidence type="ECO:0000256" key="1">
    <source>
        <dbReference type="ARBA" id="ARBA00022723"/>
    </source>
</evidence>
<dbReference type="SMART" id="SM00184">
    <property type="entry name" value="RING"/>
    <property type="match status" value="1"/>
</dbReference>
<dbReference type="Pfam" id="PF00097">
    <property type="entry name" value="zf-C3HC4"/>
    <property type="match status" value="1"/>
</dbReference>
<keyword evidence="2 4" id="KW-0863">Zinc-finger</keyword>
<reference evidence="7" key="2">
    <citation type="submission" date="2020-08" db="EMBL/GenBank/DDBJ databases">
        <title>Plant Genome Project.</title>
        <authorList>
            <person name="Zhang R.-G."/>
        </authorList>
    </citation>
    <scope>NUCLEOTIDE SEQUENCE</scope>
    <source>
        <strain evidence="7">Huo1</strain>
        <tissue evidence="7">Leaf</tissue>
    </source>
</reference>
<dbReference type="InterPro" id="IPR018957">
    <property type="entry name" value="Znf_C3HC4_RING-type"/>
</dbReference>
<dbReference type="PROSITE" id="PS50089">
    <property type="entry name" value="ZF_RING_2"/>
    <property type="match status" value="1"/>
</dbReference>
<dbReference type="PANTHER" id="PTHR31150">
    <property type="entry name" value="EXPRESSED PROTEIN"/>
    <property type="match status" value="1"/>
</dbReference>
<evidence type="ECO:0000256" key="3">
    <source>
        <dbReference type="ARBA" id="ARBA00022833"/>
    </source>
</evidence>
<feature type="domain" description="RING-type" evidence="6">
    <location>
        <begin position="238"/>
        <end position="294"/>
    </location>
</feature>
<dbReference type="PANTHER" id="PTHR31150:SF6">
    <property type="entry name" value="ZINC ION BINDING PROTEIN"/>
    <property type="match status" value="1"/>
</dbReference>
<proteinExistence type="predicted"/>
<dbReference type="InterPro" id="IPR001841">
    <property type="entry name" value="Znf_RING"/>
</dbReference>
<feature type="region of interest" description="Disordered" evidence="5">
    <location>
        <begin position="108"/>
        <end position="132"/>
    </location>
</feature>
<dbReference type="InterPro" id="IPR013083">
    <property type="entry name" value="Znf_RING/FYVE/PHD"/>
</dbReference>
<sequence length="302" mass="33662">MGKRKRRADKNKAPAHPDQAYLGTPIVHGTCQNLAVASVKPAFYKLSYGRFELILIQILFAKPVSKVTDYQLAISDIIPHASQGDLQSKQRPFDQVESSASQELLMDAPGSSLKRSPGHESPHHQNHGSSHRILLRHSRHPFGRHYSRRSSSNYSDASPSNWKGSPVYDAKLSFKPESKDLSAFQYRGITYYSSTNLISGVNLKSELSWGGIFQKPERIRSNSFGENSISGDVRKMECRICQKRLRKHPFIFENSPSTNLSVVAVLVCGHVYHAECLEQKTSHGDSQDPPCPLCVSQTSSVV</sequence>
<evidence type="ECO:0000313" key="8">
    <source>
        <dbReference type="Proteomes" id="UP000298416"/>
    </source>
</evidence>
<organism evidence="7">
    <name type="scientific">Salvia splendens</name>
    <name type="common">Scarlet sage</name>
    <dbReference type="NCBI Taxonomy" id="180675"/>
    <lineage>
        <taxon>Eukaryota</taxon>
        <taxon>Viridiplantae</taxon>
        <taxon>Streptophyta</taxon>
        <taxon>Embryophyta</taxon>
        <taxon>Tracheophyta</taxon>
        <taxon>Spermatophyta</taxon>
        <taxon>Magnoliopsida</taxon>
        <taxon>eudicotyledons</taxon>
        <taxon>Gunneridae</taxon>
        <taxon>Pentapetalae</taxon>
        <taxon>asterids</taxon>
        <taxon>lamiids</taxon>
        <taxon>Lamiales</taxon>
        <taxon>Lamiaceae</taxon>
        <taxon>Nepetoideae</taxon>
        <taxon>Mentheae</taxon>
        <taxon>Salviinae</taxon>
        <taxon>Salvia</taxon>
        <taxon>Salvia subgen. Calosphace</taxon>
        <taxon>core Calosphace</taxon>
    </lineage>
</organism>
<keyword evidence="3" id="KW-0862">Zinc</keyword>
<evidence type="ECO:0000259" key="6">
    <source>
        <dbReference type="PROSITE" id="PS50089"/>
    </source>
</evidence>
<name>A0A8X8ZQF5_SALSN</name>
<dbReference type="SUPFAM" id="SSF57850">
    <property type="entry name" value="RING/U-box"/>
    <property type="match status" value="1"/>
</dbReference>
<dbReference type="CDD" id="cd16448">
    <property type="entry name" value="RING-H2"/>
    <property type="match status" value="1"/>
</dbReference>
<evidence type="ECO:0000256" key="2">
    <source>
        <dbReference type="ARBA" id="ARBA00022771"/>
    </source>
</evidence>
<keyword evidence="8" id="KW-1185">Reference proteome</keyword>
<dbReference type="Proteomes" id="UP000298416">
    <property type="component" value="Unassembled WGS sequence"/>
</dbReference>
<dbReference type="AlphaFoldDB" id="A0A8X8ZQF5"/>
<dbReference type="GO" id="GO:0008270">
    <property type="term" value="F:zinc ion binding"/>
    <property type="evidence" value="ECO:0007669"/>
    <property type="project" value="UniProtKB-KW"/>
</dbReference>
<accession>A0A8X8ZQF5</accession>
<evidence type="ECO:0000256" key="5">
    <source>
        <dbReference type="SAM" id="MobiDB-lite"/>
    </source>
</evidence>
<dbReference type="EMBL" id="PNBA02000009">
    <property type="protein sequence ID" value="KAG6413021.1"/>
    <property type="molecule type" value="Genomic_DNA"/>
</dbReference>
<reference evidence="7" key="1">
    <citation type="submission" date="2018-01" db="EMBL/GenBank/DDBJ databases">
        <authorList>
            <person name="Mao J.F."/>
        </authorList>
    </citation>
    <scope>NUCLEOTIDE SEQUENCE</scope>
    <source>
        <strain evidence="7">Huo1</strain>
        <tissue evidence="7">Leaf</tissue>
    </source>
</reference>
<dbReference type="Gene3D" id="3.30.40.10">
    <property type="entry name" value="Zinc/RING finger domain, C3HC4 (zinc finger)"/>
    <property type="match status" value="1"/>
</dbReference>
<evidence type="ECO:0000313" key="7">
    <source>
        <dbReference type="EMBL" id="KAG6413021.1"/>
    </source>
</evidence>
<gene>
    <name evidence="7" type="ORF">SASPL_125718</name>
</gene>
<comment type="caution">
    <text evidence="7">The sequence shown here is derived from an EMBL/GenBank/DDBJ whole genome shotgun (WGS) entry which is preliminary data.</text>
</comment>
<keyword evidence="1" id="KW-0479">Metal-binding</keyword>
<evidence type="ECO:0000256" key="4">
    <source>
        <dbReference type="PROSITE-ProRule" id="PRU00175"/>
    </source>
</evidence>
<protein>
    <recommendedName>
        <fullName evidence="6">RING-type domain-containing protein</fullName>
    </recommendedName>
</protein>